<comment type="caution">
    <text evidence="2">The sequence shown here is derived from an EMBL/GenBank/DDBJ whole genome shotgun (WGS) entry which is preliminary data.</text>
</comment>
<dbReference type="AlphaFoldDB" id="A0ABD2YJT9"/>
<feature type="chain" id="PRO_5044875212" evidence="1">
    <location>
        <begin position="23"/>
        <end position="278"/>
    </location>
</feature>
<feature type="signal peptide" evidence="1">
    <location>
        <begin position="1"/>
        <end position="22"/>
    </location>
</feature>
<name>A0ABD2YJT9_9GENT</name>
<dbReference type="EMBL" id="JBJUIK010000013">
    <property type="protein sequence ID" value="KAL3507659.1"/>
    <property type="molecule type" value="Genomic_DNA"/>
</dbReference>
<evidence type="ECO:0000313" key="3">
    <source>
        <dbReference type="Proteomes" id="UP001630127"/>
    </source>
</evidence>
<evidence type="ECO:0000313" key="2">
    <source>
        <dbReference type="EMBL" id="KAL3507659.1"/>
    </source>
</evidence>
<sequence length="278" mass="31379">MSNISLLALFLGIVVLATPSTSTKFEREAIERLYIQARAIVDNLVEETLPLKGCLGKAIEIHAQVKKYLHEALSPSKTIDIHVEINLYFSKVLEAIKELEVQVHAKVDTLGGKTTKHHLAPLPSEGWKAKATEIHKEANIYLNKVLPPSKTLDVHGEINNYFQKALEAVELLHVQAQELVNTTDNETINRHLSPLPSKEWESSKTVELNKKLRNYLNKALSPSQILNTDDVKNYFDKALPPLEIWDIDEKAENYHYFSLSPADKLEEKAAEMVVDVQT</sequence>
<proteinExistence type="predicted"/>
<evidence type="ECO:0000256" key="1">
    <source>
        <dbReference type="SAM" id="SignalP"/>
    </source>
</evidence>
<keyword evidence="1" id="KW-0732">Signal</keyword>
<protein>
    <submittedName>
        <fullName evidence="2">Uncharacterized protein</fullName>
    </submittedName>
</protein>
<keyword evidence="3" id="KW-1185">Reference proteome</keyword>
<gene>
    <name evidence="2" type="ORF">ACH5RR_033041</name>
</gene>
<accession>A0ABD2YJT9</accession>
<organism evidence="2 3">
    <name type="scientific">Cinchona calisaya</name>
    <dbReference type="NCBI Taxonomy" id="153742"/>
    <lineage>
        <taxon>Eukaryota</taxon>
        <taxon>Viridiplantae</taxon>
        <taxon>Streptophyta</taxon>
        <taxon>Embryophyta</taxon>
        <taxon>Tracheophyta</taxon>
        <taxon>Spermatophyta</taxon>
        <taxon>Magnoliopsida</taxon>
        <taxon>eudicotyledons</taxon>
        <taxon>Gunneridae</taxon>
        <taxon>Pentapetalae</taxon>
        <taxon>asterids</taxon>
        <taxon>lamiids</taxon>
        <taxon>Gentianales</taxon>
        <taxon>Rubiaceae</taxon>
        <taxon>Cinchonoideae</taxon>
        <taxon>Cinchoneae</taxon>
        <taxon>Cinchona</taxon>
    </lineage>
</organism>
<dbReference type="Proteomes" id="UP001630127">
    <property type="component" value="Unassembled WGS sequence"/>
</dbReference>
<reference evidence="2 3" key="1">
    <citation type="submission" date="2024-11" db="EMBL/GenBank/DDBJ databases">
        <title>A near-complete genome assembly of Cinchona calisaya.</title>
        <authorList>
            <person name="Lian D.C."/>
            <person name="Zhao X.W."/>
            <person name="Wei L."/>
        </authorList>
    </citation>
    <scope>NUCLEOTIDE SEQUENCE [LARGE SCALE GENOMIC DNA]</scope>
    <source>
        <tissue evidence="2">Nenye</tissue>
    </source>
</reference>